<feature type="region of interest" description="Disordered" evidence="1">
    <location>
        <begin position="41"/>
        <end position="79"/>
    </location>
</feature>
<keyword evidence="2" id="KW-0812">Transmembrane</keyword>
<name>A0A815W5N3_9BILA</name>
<evidence type="ECO:0000313" key="3">
    <source>
        <dbReference type="EMBL" id="CAF1544178.1"/>
    </source>
</evidence>
<reference evidence="3" key="1">
    <citation type="submission" date="2021-02" db="EMBL/GenBank/DDBJ databases">
        <authorList>
            <person name="Nowell W R."/>
        </authorList>
    </citation>
    <scope>NUCLEOTIDE SEQUENCE</scope>
</reference>
<feature type="compositionally biased region" description="Low complexity" evidence="1">
    <location>
        <begin position="41"/>
        <end position="53"/>
    </location>
</feature>
<dbReference type="AlphaFoldDB" id="A0A815W5N3"/>
<comment type="caution">
    <text evidence="3">The sequence shown here is derived from an EMBL/GenBank/DDBJ whole genome shotgun (WGS) entry which is preliminary data.</text>
</comment>
<feature type="compositionally biased region" description="Basic and acidic residues" evidence="1">
    <location>
        <begin position="56"/>
        <end position="65"/>
    </location>
</feature>
<accession>A0A815W5N3</accession>
<evidence type="ECO:0000256" key="2">
    <source>
        <dbReference type="SAM" id="Phobius"/>
    </source>
</evidence>
<feature type="transmembrane region" description="Helical" evidence="2">
    <location>
        <begin position="12"/>
        <end position="34"/>
    </location>
</feature>
<gene>
    <name evidence="3" type="ORF">VCS650_LOCUS44088</name>
</gene>
<evidence type="ECO:0000313" key="4">
    <source>
        <dbReference type="Proteomes" id="UP000663891"/>
    </source>
</evidence>
<organism evidence="3 4">
    <name type="scientific">Adineta steineri</name>
    <dbReference type="NCBI Taxonomy" id="433720"/>
    <lineage>
        <taxon>Eukaryota</taxon>
        <taxon>Metazoa</taxon>
        <taxon>Spiralia</taxon>
        <taxon>Gnathifera</taxon>
        <taxon>Rotifera</taxon>
        <taxon>Eurotatoria</taxon>
        <taxon>Bdelloidea</taxon>
        <taxon>Adinetida</taxon>
        <taxon>Adinetidae</taxon>
        <taxon>Adineta</taxon>
    </lineage>
</organism>
<dbReference type="EMBL" id="CAJNON010008317">
    <property type="protein sequence ID" value="CAF1544178.1"/>
    <property type="molecule type" value="Genomic_DNA"/>
</dbReference>
<keyword evidence="2" id="KW-1133">Transmembrane helix</keyword>
<protein>
    <submittedName>
        <fullName evidence="3">Uncharacterized protein</fullName>
    </submittedName>
</protein>
<sequence>MEKRNKQSNVQIFYGYNIHYIIIRSLTTYFASIFRQRLQTHYSQQQQQQQQQRSSHHNESTRTAKESISIQDFMKKKCY</sequence>
<dbReference type="Proteomes" id="UP000663891">
    <property type="component" value="Unassembled WGS sequence"/>
</dbReference>
<keyword evidence="2" id="KW-0472">Membrane</keyword>
<proteinExistence type="predicted"/>
<evidence type="ECO:0000256" key="1">
    <source>
        <dbReference type="SAM" id="MobiDB-lite"/>
    </source>
</evidence>